<dbReference type="InterPro" id="IPR013257">
    <property type="entry name" value="SRI"/>
</dbReference>
<keyword evidence="15" id="KW-0175">Coiled coil</keyword>
<dbReference type="GO" id="GO:0045128">
    <property type="term" value="P:negative regulation of reciprocal meiotic recombination"/>
    <property type="evidence" value="ECO:0007669"/>
    <property type="project" value="EnsemblFungi"/>
</dbReference>
<dbReference type="Pfam" id="PF17907">
    <property type="entry name" value="AWS"/>
    <property type="match status" value="1"/>
</dbReference>
<feature type="compositionally biased region" description="Low complexity" evidence="16">
    <location>
        <begin position="486"/>
        <end position="498"/>
    </location>
</feature>
<evidence type="ECO:0000256" key="1">
    <source>
        <dbReference type="ARBA" id="ARBA00004123"/>
    </source>
</evidence>
<evidence type="ECO:0000256" key="13">
    <source>
        <dbReference type="ARBA" id="ARBA00030091"/>
    </source>
</evidence>
<dbReference type="KEGG" id="erc:Ecym_8108"/>
<dbReference type="OrthoDB" id="422362at2759"/>
<evidence type="ECO:0000256" key="3">
    <source>
        <dbReference type="ARBA" id="ARBA00012178"/>
    </source>
</evidence>
<dbReference type="eggNOG" id="KOG4442">
    <property type="taxonomic scope" value="Eukaryota"/>
</dbReference>
<dbReference type="SUPFAM" id="SSF82199">
    <property type="entry name" value="SET domain"/>
    <property type="match status" value="1"/>
</dbReference>
<dbReference type="PROSITE" id="PS51215">
    <property type="entry name" value="AWS"/>
    <property type="match status" value="1"/>
</dbReference>
<dbReference type="GO" id="GO:0140954">
    <property type="term" value="F:histone H3K36 dimethyltransferase activity"/>
    <property type="evidence" value="ECO:0007669"/>
    <property type="project" value="EnsemblFungi"/>
</dbReference>
<dbReference type="PANTHER" id="PTHR22884">
    <property type="entry name" value="SET DOMAIN PROTEINS"/>
    <property type="match status" value="1"/>
</dbReference>
<dbReference type="FunCoup" id="G8JX28">
    <property type="interactions" value="140"/>
</dbReference>
<dbReference type="Proteomes" id="UP000006790">
    <property type="component" value="Chromosome 8"/>
</dbReference>
<comment type="catalytic activity">
    <reaction evidence="14">
        <text>L-lysyl(36)-[histone H3] + 3 S-adenosyl-L-methionine = N(6),N(6),N(6)-trimethyl-L-lysyl(36)-[histone H3] + 3 S-adenosyl-L-homocysteine + 3 H(+)</text>
        <dbReference type="Rhea" id="RHEA:60324"/>
        <dbReference type="Rhea" id="RHEA-COMP:9785"/>
        <dbReference type="Rhea" id="RHEA-COMP:15536"/>
        <dbReference type="ChEBI" id="CHEBI:15378"/>
        <dbReference type="ChEBI" id="CHEBI:29969"/>
        <dbReference type="ChEBI" id="CHEBI:57856"/>
        <dbReference type="ChEBI" id="CHEBI:59789"/>
        <dbReference type="ChEBI" id="CHEBI:61961"/>
        <dbReference type="EC" id="2.1.1.359"/>
    </reaction>
</comment>
<dbReference type="GO" id="GO:0060195">
    <property type="term" value="P:negative regulation of antisense RNA transcription"/>
    <property type="evidence" value="ECO:0007669"/>
    <property type="project" value="EnsemblFungi"/>
</dbReference>
<sequence length="682" mass="79225">MSTSSSPSNSLPLQGTVGLFLDKEDKTEQAKKTFIELEKSTYAHKRLGNSPSHEFMECDCFEEYRDGKNHACGETSDCINRLTLIECVNELCTSCGDNCQNQRFQGRQYADIAVFQTEKKGYGVRAEKDIEANEFIYEYIGEVISESEFRERMVDYDVRGYKHFYFMMLQTGEFIDATEKGCLARFCNHSCNPNAYVSKWDVAGKLKMGIFANRKIFKGEEITFDYNVDRYGATAQPCYCDEPNCIGFLGGKTQTDAASLLPQNYADALGVKPSIEKKWVKMKKAKGEEIDKGDSNNINVEFVNSLELEPCIKYSDVNKVMSVLLQIDNEFVCSKLLQRLLLTEDETMCYQIIKLHGYKCFDKLLTMFDDEETQYTILNYLSKLPRTTKNGIISSQIDKKINSLKSNPRLEKIATQLSERWDTFEIYQRIAKRDPADSSANGISNVTDFRRIRIPAGQENHEGGNSVNFTQRQLTRGDQSNDFHKSNSPNSINSSRSNGTFFDRTKKRPLDPDLYEKRKRRRMEWEKQELEKKKQEEVRYLKKKLEIEKQKKSELQQIIEEANKQKEQELQERLQKEKEEIERRERRKQTHSVSRSEHKWNKFFASLVPNLIKSYESGLDRGRIKDCARDIVKILSNKELKKDPNKVPPSEVTKEKKKKVKEFCKIYMDKLVLKIHQKPPSK</sequence>
<dbReference type="InterPro" id="IPR044437">
    <property type="entry name" value="SETD2/Set2_SET"/>
</dbReference>
<dbReference type="GeneID" id="11469872"/>
<dbReference type="GO" id="GO:0005694">
    <property type="term" value="C:chromosome"/>
    <property type="evidence" value="ECO:0007669"/>
    <property type="project" value="UniProtKB-SubCell"/>
</dbReference>
<dbReference type="SMART" id="SM00317">
    <property type="entry name" value="SET"/>
    <property type="match status" value="1"/>
</dbReference>
<dbReference type="GO" id="GO:0009302">
    <property type="term" value="P:sno(s)RNA transcription"/>
    <property type="evidence" value="ECO:0007669"/>
    <property type="project" value="EnsemblFungi"/>
</dbReference>
<evidence type="ECO:0000256" key="11">
    <source>
        <dbReference type="ARBA" id="ARBA00023163"/>
    </source>
</evidence>
<evidence type="ECO:0000259" key="18">
    <source>
        <dbReference type="PROSITE" id="PS50868"/>
    </source>
</evidence>
<accession>G8JX28</accession>
<name>G8JX28_ERECY</name>
<dbReference type="SMART" id="SM00570">
    <property type="entry name" value="AWS"/>
    <property type="match status" value="1"/>
</dbReference>
<feature type="domain" description="Post-SET" evidence="18">
    <location>
        <begin position="234"/>
        <end position="250"/>
    </location>
</feature>
<dbReference type="PROSITE" id="PS50280">
    <property type="entry name" value="SET"/>
    <property type="match status" value="1"/>
</dbReference>
<dbReference type="Gene3D" id="1.10.1740.100">
    <property type="entry name" value="Set2, Rpb1 interacting domain"/>
    <property type="match status" value="1"/>
</dbReference>
<evidence type="ECO:0000256" key="9">
    <source>
        <dbReference type="ARBA" id="ARBA00022691"/>
    </source>
</evidence>
<dbReference type="CDD" id="cd19172">
    <property type="entry name" value="SET_SETD2"/>
    <property type="match status" value="1"/>
</dbReference>
<dbReference type="InterPro" id="IPR050777">
    <property type="entry name" value="SET2_Histone-Lys_MeTrsfase"/>
</dbReference>
<dbReference type="EMBL" id="CP002504">
    <property type="protein sequence ID" value="AET41402.1"/>
    <property type="molecule type" value="Genomic_DNA"/>
</dbReference>
<keyword evidence="9" id="KW-0949">S-adenosyl-L-methionine</keyword>
<dbReference type="GO" id="GO:0006283">
    <property type="term" value="P:transcription-coupled nucleotide-excision repair"/>
    <property type="evidence" value="ECO:0007669"/>
    <property type="project" value="EnsemblFungi"/>
</dbReference>
<dbReference type="EC" id="2.1.1.359" evidence="3"/>
<dbReference type="GO" id="GO:0005634">
    <property type="term" value="C:nucleus"/>
    <property type="evidence" value="ECO:0007669"/>
    <property type="project" value="UniProtKB-SubCell"/>
</dbReference>
<dbReference type="Pfam" id="PF00856">
    <property type="entry name" value="SET"/>
    <property type="match status" value="1"/>
</dbReference>
<dbReference type="GO" id="GO:0030174">
    <property type="term" value="P:regulation of DNA-templated DNA replication initiation"/>
    <property type="evidence" value="ECO:0007669"/>
    <property type="project" value="EnsemblFungi"/>
</dbReference>
<dbReference type="InterPro" id="IPR006560">
    <property type="entry name" value="AWS_dom"/>
</dbReference>
<evidence type="ECO:0000256" key="2">
    <source>
        <dbReference type="ARBA" id="ARBA00004286"/>
    </source>
</evidence>
<evidence type="ECO:0000259" key="19">
    <source>
        <dbReference type="PROSITE" id="PS51215"/>
    </source>
</evidence>
<dbReference type="PROSITE" id="PS51568">
    <property type="entry name" value="SAM_MT43_SET2_1"/>
    <property type="match status" value="1"/>
</dbReference>
<dbReference type="InParanoid" id="G8JX28"/>
<dbReference type="GO" id="GO:0032259">
    <property type="term" value="P:methylation"/>
    <property type="evidence" value="ECO:0007669"/>
    <property type="project" value="UniProtKB-KW"/>
</dbReference>
<keyword evidence="8" id="KW-0808">Transferase</keyword>
<evidence type="ECO:0000256" key="15">
    <source>
        <dbReference type="SAM" id="Coils"/>
    </source>
</evidence>
<organism evidence="20 21">
    <name type="scientific">Eremothecium cymbalariae (strain CBS 270.75 / DBVPG 7215 / KCTC 17166 / NRRL Y-17582)</name>
    <name type="common">Yeast</name>
    <dbReference type="NCBI Taxonomy" id="931890"/>
    <lineage>
        <taxon>Eukaryota</taxon>
        <taxon>Fungi</taxon>
        <taxon>Dikarya</taxon>
        <taxon>Ascomycota</taxon>
        <taxon>Saccharomycotina</taxon>
        <taxon>Saccharomycetes</taxon>
        <taxon>Saccharomycetales</taxon>
        <taxon>Saccharomycetaceae</taxon>
        <taxon>Eremothecium</taxon>
    </lineage>
</organism>
<dbReference type="GO" id="GO:0006353">
    <property type="term" value="P:DNA-templated transcription termination"/>
    <property type="evidence" value="ECO:0007669"/>
    <property type="project" value="EnsemblFungi"/>
</dbReference>
<keyword evidence="5" id="KW-0158">Chromosome</keyword>
<evidence type="ECO:0000256" key="12">
    <source>
        <dbReference type="ARBA" id="ARBA00023242"/>
    </source>
</evidence>
<feature type="region of interest" description="Disordered" evidence="16">
    <location>
        <begin position="477"/>
        <end position="515"/>
    </location>
</feature>
<evidence type="ECO:0000256" key="4">
    <source>
        <dbReference type="ARBA" id="ARBA00018028"/>
    </source>
</evidence>
<dbReference type="Pfam" id="PF08236">
    <property type="entry name" value="SRI"/>
    <property type="match status" value="1"/>
</dbReference>
<evidence type="ECO:0000313" key="20">
    <source>
        <dbReference type="EMBL" id="AET41402.1"/>
    </source>
</evidence>
<evidence type="ECO:0000256" key="7">
    <source>
        <dbReference type="ARBA" id="ARBA00022603"/>
    </source>
</evidence>
<dbReference type="GO" id="GO:0030437">
    <property type="term" value="P:ascospore formation"/>
    <property type="evidence" value="ECO:0007669"/>
    <property type="project" value="EnsemblFungi"/>
</dbReference>
<dbReference type="GO" id="GO:0003723">
    <property type="term" value="F:RNA binding"/>
    <property type="evidence" value="ECO:0007669"/>
    <property type="project" value="EnsemblFungi"/>
</dbReference>
<dbReference type="InterPro" id="IPR003616">
    <property type="entry name" value="Post-SET_dom"/>
</dbReference>
<reference evidence="21" key="1">
    <citation type="journal article" date="2012" name="G3 (Bethesda)">
        <title>Pichia sorbitophila, an interspecies yeast hybrid reveals early steps of genome resolution following polyploidization.</title>
        <authorList>
            <person name="Leh Louis V."/>
            <person name="Despons L."/>
            <person name="Friedrich A."/>
            <person name="Martin T."/>
            <person name="Durrens P."/>
            <person name="Casaregola S."/>
            <person name="Neuveglise C."/>
            <person name="Fairhead C."/>
            <person name="Marck C."/>
            <person name="Cruz J.A."/>
            <person name="Straub M.L."/>
            <person name="Kugler V."/>
            <person name="Sacerdot C."/>
            <person name="Uzunov Z."/>
            <person name="Thierry A."/>
            <person name="Weiss S."/>
            <person name="Bleykasten C."/>
            <person name="De Montigny J."/>
            <person name="Jacques N."/>
            <person name="Jung P."/>
            <person name="Lemaire M."/>
            <person name="Mallet S."/>
            <person name="Morel G."/>
            <person name="Richard G.F."/>
            <person name="Sarkar A."/>
            <person name="Savel G."/>
            <person name="Schacherer J."/>
            <person name="Seret M.L."/>
            <person name="Talla E."/>
            <person name="Samson G."/>
            <person name="Jubin C."/>
            <person name="Poulain J."/>
            <person name="Vacherie B."/>
            <person name="Barbe V."/>
            <person name="Pelletier E."/>
            <person name="Sherman D.J."/>
            <person name="Westhof E."/>
            <person name="Weissenbach J."/>
            <person name="Baret P.V."/>
            <person name="Wincker P."/>
            <person name="Gaillardin C."/>
            <person name="Dujon B."/>
            <person name="Souciet J.L."/>
        </authorList>
    </citation>
    <scope>NUCLEOTIDE SEQUENCE [LARGE SCALE GENOMIC DNA]</scope>
    <source>
        <strain evidence="21">CBS 270.75 / DBVPG 7215 / KCTC 17166 / NRRL Y-17582</strain>
    </source>
</reference>
<dbReference type="GO" id="GO:0140955">
    <property type="term" value="F:histone H3K36 trimethyltransferase activity"/>
    <property type="evidence" value="ECO:0007669"/>
    <property type="project" value="UniProtKB-EC"/>
</dbReference>
<dbReference type="SMART" id="SM00508">
    <property type="entry name" value="PostSET"/>
    <property type="match status" value="1"/>
</dbReference>
<dbReference type="RefSeq" id="XP_003648219.1">
    <property type="nucleotide sequence ID" value="XM_003648171.1"/>
</dbReference>
<dbReference type="STRING" id="931890.G8JX28"/>
<dbReference type="PROSITE" id="PS50868">
    <property type="entry name" value="POST_SET"/>
    <property type="match status" value="1"/>
</dbReference>
<feature type="coiled-coil region" evidence="15">
    <location>
        <begin position="516"/>
        <end position="591"/>
    </location>
</feature>
<evidence type="ECO:0000256" key="5">
    <source>
        <dbReference type="ARBA" id="ARBA00022454"/>
    </source>
</evidence>
<evidence type="ECO:0000256" key="16">
    <source>
        <dbReference type="SAM" id="MobiDB-lite"/>
    </source>
</evidence>
<dbReference type="GO" id="GO:0005829">
    <property type="term" value="C:cytosol"/>
    <property type="evidence" value="ECO:0007669"/>
    <property type="project" value="EnsemblFungi"/>
</dbReference>
<evidence type="ECO:0000256" key="6">
    <source>
        <dbReference type="ARBA" id="ARBA00022491"/>
    </source>
</evidence>
<evidence type="ECO:0000313" key="21">
    <source>
        <dbReference type="Proteomes" id="UP000006790"/>
    </source>
</evidence>
<dbReference type="InterPro" id="IPR001214">
    <property type="entry name" value="SET_dom"/>
</dbReference>
<keyword evidence="21" id="KW-1185">Reference proteome</keyword>
<feature type="domain" description="SET" evidence="17">
    <location>
        <begin position="110"/>
        <end position="227"/>
    </location>
</feature>
<proteinExistence type="predicted"/>
<protein>
    <recommendedName>
        <fullName evidence="4">Histone-lysine N-methyltransferase, H3 lysine-36 specific</fullName>
        <ecNumber evidence="3">2.1.1.359</ecNumber>
    </recommendedName>
    <alternativeName>
        <fullName evidence="13">SET domain-containing protein 2</fullName>
    </alternativeName>
</protein>
<dbReference type="InterPro" id="IPR046341">
    <property type="entry name" value="SET_dom_sf"/>
</dbReference>
<keyword evidence="12" id="KW-0539">Nucleus</keyword>
<dbReference type="OMA" id="AQSQPCY"/>
<dbReference type="GO" id="GO:0006354">
    <property type="term" value="P:DNA-templated transcription elongation"/>
    <property type="evidence" value="ECO:0007669"/>
    <property type="project" value="EnsemblFungi"/>
</dbReference>
<dbReference type="InterPro" id="IPR038190">
    <property type="entry name" value="SRI_sf"/>
</dbReference>
<keyword evidence="7" id="KW-0489">Methyltransferase</keyword>
<dbReference type="InterPro" id="IPR025788">
    <property type="entry name" value="Set2_fungi"/>
</dbReference>
<keyword evidence="6" id="KW-0678">Repressor</keyword>
<dbReference type="FunFam" id="2.170.270.10:FF:000033">
    <property type="entry name" value="Histone-lysine N-methyltransferase"/>
    <property type="match status" value="1"/>
</dbReference>
<keyword evidence="10" id="KW-0805">Transcription regulation</keyword>
<evidence type="ECO:0000256" key="8">
    <source>
        <dbReference type="ARBA" id="ARBA00022679"/>
    </source>
</evidence>
<comment type="subcellular location">
    <subcellularLocation>
        <location evidence="2">Chromosome</location>
    </subcellularLocation>
    <subcellularLocation>
        <location evidence="1">Nucleus</location>
    </subcellularLocation>
</comment>
<evidence type="ECO:0000259" key="17">
    <source>
        <dbReference type="PROSITE" id="PS50280"/>
    </source>
</evidence>
<keyword evidence="11" id="KW-0804">Transcription</keyword>
<feature type="domain" description="AWS" evidence="19">
    <location>
        <begin position="53"/>
        <end position="108"/>
    </location>
</feature>
<dbReference type="Gene3D" id="2.170.270.10">
    <property type="entry name" value="SET domain"/>
    <property type="match status" value="1"/>
</dbReference>
<dbReference type="HOGENOM" id="CLU_008492_1_1_1"/>
<evidence type="ECO:0000256" key="10">
    <source>
        <dbReference type="ARBA" id="ARBA00023015"/>
    </source>
</evidence>
<gene>
    <name evidence="20" type="ordered locus">Ecym_8108</name>
</gene>
<evidence type="ECO:0000256" key="14">
    <source>
        <dbReference type="ARBA" id="ARBA00047545"/>
    </source>
</evidence>
<dbReference type="AlphaFoldDB" id="G8JX28"/>